<dbReference type="PANTHER" id="PTHR48000">
    <property type="entry name" value="OS09G0431300 PROTEIN"/>
    <property type="match status" value="1"/>
</dbReference>
<name>A0AAN9IC83_CROPI</name>
<keyword evidence="4" id="KW-0238">DNA-binding</keyword>
<dbReference type="EMBL" id="JAYWIO010000003">
    <property type="protein sequence ID" value="KAK7273937.1"/>
    <property type="molecule type" value="Genomic_DNA"/>
</dbReference>
<dbReference type="GO" id="GO:0005634">
    <property type="term" value="C:nucleus"/>
    <property type="evidence" value="ECO:0007669"/>
    <property type="project" value="UniProtKB-SubCell"/>
</dbReference>
<dbReference type="Gene3D" id="1.10.10.60">
    <property type="entry name" value="Homeodomain-like"/>
    <property type="match status" value="1"/>
</dbReference>
<accession>A0AAN9IC83</accession>
<dbReference type="Pfam" id="PF00249">
    <property type="entry name" value="Myb_DNA-binding"/>
    <property type="match status" value="1"/>
</dbReference>
<dbReference type="AlphaFoldDB" id="A0AAN9IC83"/>
<evidence type="ECO:0000313" key="10">
    <source>
        <dbReference type="Proteomes" id="UP001372338"/>
    </source>
</evidence>
<evidence type="ECO:0000256" key="1">
    <source>
        <dbReference type="ARBA" id="ARBA00004123"/>
    </source>
</evidence>
<proteinExistence type="predicted"/>
<dbReference type="CDD" id="cd00167">
    <property type="entry name" value="SANT"/>
    <property type="match status" value="1"/>
</dbReference>
<evidence type="ECO:0000259" key="7">
    <source>
        <dbReference type="PROSITE" id="PS50090"/>
    </source>
</evidence>
<dbReference type="FunFam" id="1.10.10.60:FF:000015">
    <property type="entry name" value="Transcription factor RAX3"/>
    <property type="match status" value="1"/>
</dbReference>
<dbReference type="InterPro" id="IPR017930">
    <property type="entry name" value="Myb_dom"/>
</dbReference>
<comment type="caution">
    <text evidence="9">The sequence shown here is derived from an EMBL/GenBank/DDBJ whole genome shotgun (WGS) entry which is preliminary data.</text>
</comment>
<reference evidence="9 10" key="1">
    <citation type="submission" date="2024-01" db="EMBL/GenBank/DDBJ databases">
        <title>The genomes of 5 underutilized Papilionoideae crops provide insights into root nodulation and disease resistanc.</title>
        <authorList>
            <person name="Yuan L."/>
        </authorList>
    </citation>
    <scope>NUCLEOTIDE SEQUENCE [LARGE SCALE GENOMIC DNA]</scope>
    <source>
        <strain evidence="9">ZHUSHIDOU_FW_LH</strain>
        <tissue evidence="9">Leaf</tissue>
    </source>
</reference>
<evidence type="ECO:0000256" key="2">
    <source>
        <dbReference type="ARBA" id="ARBA00022737"/>
    </source>
</evidence>
<evidence type="ECO:0000256" key="6">
    <source>
        <dbReference type="ARBA" id="ARBA00023242"/>
    </source>
</evidence>
<organism evidence="9 10">
    <name type="scientific">Crotalaria pallida</name>
    <name type="common">Smooth rattlebox</name>
    <name type="synonym">Crotalaria striata</name>
    <dbReference type="NCBI Taxonomy" id="3830"/>
    <lineage>
        <taxon>Eukaryota</taxon>
        <taxon>Viridiplantae</taxon>
        <taxon>Streptophyta</taxon>
        <taxon>Embryophyta</taxon>
        <taxon>Tracheophyta</taxon>
        <taxon>Spermatophyta</taxon>
        <taxon>Magnoliopsida</taxon>
        <taxon>eudicotyledons</taxon>
        <taxon>Gunneridae</taxon>
        <taxon>Pentapetalae</taxon>
        <taxon>rosids</taxon>
        <taxon>fabids</taxon>
        <taxon>Fabales</taxon>
        <taxon>Fabaceae</taxon>
        <taxon>Papilionoideae</taxon>
        <taxon>50 kb inversion clade</taxon>
        <taxon>genistoids sensu lato</taxon>
        <taxon>core genistoids</taxon>
        <taxon>Crotalarieae</taxon>
        <taxon>Crotalaria</taxon>
    </lineage>
</organism>
<dbReference type="InterPro" id="IPR001005">
    <property type="entry name" value="SANT/Myb"/>
</dbReference>
<keyword evidence="2" id="KW-0677">Repeat</keyword>
<evidence type="ECO:0000256" key="4">
    <source>
        <dbReference type="ARBA" id="ARBA00023125"/>
    </source>
</evidence>
<comment type="subcellular location">
    <subcellularLocation>
        <location evidence="1">Nucleus</location>
    </subcellularLocation>
</comment>
<sequence length="101" mass="11962">MVTRRDSKLKEHIEKHGTGGDWITLPQKAGLNRCGKSCRLRWLNYLWPNIKHGEFSDEEDRIICTLYANIGSSRCREPEAERSTSWRWRLDVVREMEGEDR</sequence>
<keyword evidence="3" id="KW-0805">Transcription regulation</keyword>
<feature type="domain" description="HTH myb-type" evidence="8">
    <location>
        <begin position="6"/>
        <end position="50"/>
    </location>
</feature>
<dbReference type="PROSITE" id="PS51294">
    <property type="entry name" value="HTH_MYB"/>
    <property type="match status" value="1"/>
</dbReference>
<evidence type="ECO:0000256" key="5">
    <source>
        <dbReference type="ARBA" id="ARBA00023163"/>
    </source>
</evidence>
<protein>
    <submittedName>
        <fullName evidence="9">Uncharacterized protein</fullName>
    </submittedName>
</protein>
<dbReference type="PANTHER" id="PTHR48000:SF67">
    <property type="entry name" value="MYB-LIKE DNA-BINDING DOMAIN CONTAINING PROTEIN, EXPRESSED"/>
    <property type="match status" value="1"/>
</dbReference>
<dbReference type="PROSITE" id="PS50090">
    <property type="entry name" value="MYB_LIKE"/>
    <property type="match status" value="1"/>
</dbReference>
<feature type="domain" description="Myb-like" evidence="7">
    <location>
        <begin position="1"/>
        <end position="46"/>
    </location>
</feature>
<keyword evidence="10" id="KW-1185">Reference proteome</keyword>
<keyword evidence="6" id="KW-0539">Nucleus</keyword>
<dbReference type="SUPFAM" id="SSF46689">
    <property type="entry name" value="Homeodomain-like"/>
    <property type="match status" value="1"/>
</dbReference>
<keyword evidence="5" id="KW-0804">Transcription</keyword>
<evidence type="ECO:0000256" key="3">
    <source>
        <dbReference type="ARBA" id="ARBA00023015"/>
    </source>
</evidence>
<gene>
    <name evidence="9" type="ORF">RIF29_15005</name>
</gene>
<evidence type="ECO:0000313" key="9">
    <source>
        <dbReference type="EMBL" id="KAK7273937.1"/>
    </source>
</evidence>
<dbReference type="GO" id="GO:0003677">
    <property type="term" value="F:DNA binding"/>
    <property type="evidence" value="ECO:0007669"/>
    <property type="project" value="UniProtKB-KW"/>
</dbReference>
<evidence type="ECO:0000259" key="8">
    <source>
        <dbReference type="PROSITE" id="PS51294"/>
    </source>
</evidence>
<dbReference type="Proteomes" id="UP001372338">
    <property type="component" value="Unassembled WGS sequence"/>
</dbReference>
<dbReference type="InterPro" id="IPR009057">
    <property type="entry name" value="Homeodomain-like_sf"/>
</dbReference>